<protein>
    <submittedName>
        <fullName evidence="1">Uncharacterized protein</fullName>
    </submittedName>
</protein>
<proteinExistence type="predicted"/>
<keyword evidence="2" id="KW-1185">Reference proteome</keyword>
<reference evidence="1" key="1">
    <citation type="submission" date="2025-08" db="UniProtKB">
        <authorList>
            <consortium name="Ensembl"/>
        </authorList>
    </citation>
    <scope>IDENTIFICATION</scope>
</reference>
<name>A0A3Q2CDD8_CYPVA</name>
<dbReference type="Proteomes" id="UP000265020">
    <property type="component" value="Unassembled WGS sequence"/>
</dbReference>
<evidence type="ECO:0000313" key="1">
    <source>
        <dbReference type="Ensembl" id="ENSCVAP00000002981.1"/>
    </source>
</evidence>
<evidence type="ECO:0000313" key="2">
    <source>
        <dbReference type="Proteomes" id="UP000265020"/>
    </source>
</evidence>
<accession>A0A3Q2CDD8</accession>
<dbReference type="GeneTree" id="ENSGT00940000178203"/>
<organism evidence="1 2">
    <name type="scientific">Cyprinodon variegatus</name>
    <name type="common">Sheepshead minnow</name>
    <dbReference type="NCBI Taxonomy" id="28743"/>
    <lineage>
        <taxon>Eukaryota</taxon>
        <taxon>Metazoa</taxon>
        <taxon>Chordata</taxon>
        <taxon>Craniata</taxon>
        <taxon>Vertebrata</taxon>
        <taxon>Euteleostomi</taxon>
        <taxon>Actinopterygii</taxon>
        <taxon>Neopterygii</taxon>
        <taxon>Teleostei</taxon>
        <taxon>Neoteleostei</taxon>
        <taxon>Acanthomorphata</taxon>
        <taxon>Ovalentaria</taxon>
        <taxon>Atherinomorphae</taxon>
        <taxon>Cyprinodontiformes</taxon>
        <taxon>Cyprinodontidae</taxon>
        <taxon>Cyprinodon</taxon>
    </lineage>
</organism>
<reference evidence="1" key="2">
    <citation type="submission" date="2025-09" db="UniProtKB">
        <authorList>
            <consortium name="Ensembl"/>
        </authorList>
    </citation>
    <scope>IDENTIFICATION</scope>
</reference>
<dbReference type="Ensembl" id="ENSCVAT00000010808.1">
    <property type="protein sequence ID" value="ENSCVAP00000002981.1"/>
    <property type="gene ID" value="ENSCVAG00000004134.1"/>
</dbReference>
<sequence length="58" mass="6875">MVVTEKMSMKCMRRKERPLEERKKTRVFLGDCFTRWRTLKAQVGLPTDASVAKFVLDR</sequence>
<dbReference type="AlphaFoldDB" id="A0A3Q2CDD8"/>